<dbReference type="PROSITE" id="PS50240">
    <property type="entry name" value="TRYPSIN_DOM"/>
    <property type="match status" value="1"/>
</dbReference>
<reference evidence="5" key="2">
    <citation type="submission" date="2020-10" db="UniProtKB">
        <authorList>
            <consortium name="WormBaseParasite"/>
        </authorList>
    </citation>
    <scope>IDENTIFICATION</scope>
</reference>
<feature type="domain" description="Peptidase S1" evidence="3">
    <location>
        <begin position="50"/>
        <end position="285"/>
    </location>
</feature>
<name>A0A7E4UQ33_PANRE</name>
<dbReference type="InterPro" id="IPR043504">
    <property type="entry name" value="Peptidase_S1_PA_chymotrypsin"/>
</dbReference>
<dbReference type="Gene3D" id="2.40.10.10">
    <property type="entry name" value="Trypsin-like serine proteases"/>
    <property type="match status" value="1"/>
</dbReference>
<reference evidence="4" key="1">
    <citation type="journal article" date="2013" name="Genetics">
        <title>The draft genome and transcriptome of Panagrellus redivivus are shaped by the harsh demands of a free-living lifestyle.</title>
        <authorList>
            <person name="Srinivasan J."/>
            <person name="Dillman A.R."/>
            <person name="Macchietto M.G."/>
            <person name="Heikkinen L."/>
            <person name="Lakso M."/>
            <person name="Fracchia K.M."/>
            <person name="Antoshechkin I."/>
            <person name="Mortazavi A."/>
            <person name="Wong G."/>
            <person name="Sternberg P.W."/>
        </authorList>
    </citation>
    <scope>NUCLEOTIDE SEQUENCE [LARGE SCALE GENOMIC DNA]</scope>
    <source>
        <strain evidence="4">MT8872</strain>
    </source>
</reference>
<dbReference type="PANTHER" id="PTHR24253:SF153">
    <property type="entry name" value="SERINE PROTEASE HEPSIN"/>
    <property type="match status" value="1"/>
</dbReference>
<dbReference type="PROSITE" id="PS00135">
    <property type="entry name" value="TRYPSIN_SER"/>
    <property type="match status" value="1"/>
</dbReference>
<dbReference type="SUPFAM" id="SSF50494">
    <property type="entry name" value="Trypsin-like serine proteases"/>
    <property type="match status" value="1"/>
</dbReference>
<feature type="chain" id="PRO_5028801160" evidence="2">
    <location>
        <begin position="23"/>
        <end position="297"/>
    </location>
</feature>
<evidence type="ECO:0000259" key="3">
    <source>
        <dbReference type="PROSITE" id="PS50240"/>
    </source>
</evidence>
<protein>
    <submittedName>
        <fullName evidence="5">Peptidase S1 domain-containing protein</fullName>
    </submittedName>
</protein>
<keyword evidence="1" id="KW-1015">Disulfide bond</keyword>
<keyword evidence="4" id="KW-1185">Reference proteome</keyword>
<dbReference type="InterPro" id="IPR009003">
    <property type="entry name" value="Peptidase_S1_PA"/>
</dbReference>
<dbReference type="InterPro" id="IPR033116">
    <property type="entry name" value="TRYPSIN_SER"/>
</dbReference>
<dbReference type="AlphaFoldDB" id="A0A7E4UQ33"/>
<dbReference type="InterPro" id="IPR001254">
    <property type="entry name" value="Trypsin_dom"/>
</dbReference>
<evidence type="ECO:0000256" key="2">
    <source>
        <dbReference type="SAM" id="SignalP"/>
    </source>
</evidence>
<dbReference type="PANTHER" id="PTHR24253">
    <property type="entry name" value="TRANSMEMBRANE PROTEASE SERINE"/>
    <property type="match status" value="1"/>
</dbReference>
<dbReference type="PRINTS" id="PR00722">
    <property type="entry name" value="CHYMOTRYPSIN"/>
</dbReference>
<dbReference type="Pfam" id="PF00089">
    <property type="entry name" value="Trypsin"/>
    <property type="match status" value="1"/>
</dbReference>
<evidence type="ECO:0000256" key="1">
    <source>
        <dbReference type="ARBA" id="ARBA00023157"/>
    </source>
</evidence>
<dbReference type="SMART" id="SM00020">
    <property type="entry name" value="Tryp_SPc"/>
    <property type="match status" value="1"/>
</dbReference>
<dbReference type="CDD" id="cd00190">
    <property type="entry name" value="Tryp_SPc"/>
    <property type="match status" value="1"/>
</dbReference>
<dbReference type="GO" id="GO:0006508">
    <property type="term" value="P:proteolysis"/>
    <property type="evidence" value="ECO:0007669"/>
    <property type="project" value="InterPro"/>
</dbReference>
<sequence>MLPGIQVPLFCLLFLALQQTLGLECGLVNLKAAPWSNQTASKPPQKHDLIIGGEEPKKNEIPWVVVLYLDDNYFTCTGSLIAPNYVLTAHHCVSNLPRPINGVYVGYGSVVKKQMRKVKVANIFDHPWADISVLELSQGIHKTPVCLPKMYNSECQLEKNMVVAGFGEHVGADFDPDWLKNGTIFDARGDVPEFLLWTNIEQQDWTKCEYSYQKSEFCAGGLSRGVMHGDSGGPVMKVEAKRVVQIGITSRGVDYAVNHRVFQNEIYVNVGYHAKWIDWVTRGTAQFRSIYDPCNVS</sequence>
<dbReference type="Proteomes" id="UP000492821">
    <property type="component" value="Unassembled WGS sequence"/>
</dbReference>
<dbReference type="WBParaSite" id="Pan_g1145.t1">
    <property type="protein sequence ID" value="Pan_g1145.t1"/>
    <property type="gene ID" value="Pan_g1145"/>
</dbReference>
<organism evidence="4 5">
    <name type="scientific">Panagrellus redivivus</name>
    <name type="common">Microworm</name>
    <dbReference type="NCBI Taxonomy" id="6233"/>
    <lineage>
        <taxon>Eukaryota</taxon>
        <taxon>Metazoa</taxon>
        <taxon>Ecdysozoa</taxon>
        <taxon>Nematoda</taxon>
        <taxon>Chromadorea</taxon>
        <taxon>Rhabditida</taxon>
        <taxon>Tylenchina</taxon>
        <taxon>Panagrolaimomorpha</taxon>
        <taxon>Panagrolaimoidea</taxon>
        <taxon>Panagrolaimidae</taxon>
        <taxon>Panagrellus</taxon>
    </lineage>
</organism>
<proteinExistence type="predicted"/>
<evidence type="ECO:0000313" key="5">
    <source>
        <dbReference type="WBParaSite" id="Pan_g1145.t1"/>
    </source>
</evidence>
<dbReference type="InterPro" id="IPR001314">
    <property type="entry name" value="Peptidase_S1A"/>
</dbReference>
<feature type="signal peptide" evidence="2">
    <location>
        <begin position="1"/>
        <end position="22"/>
    </location>
</feature>
<keyword evidence="2" id="KW-0732">Signal</keyword>
<evidence type="ECO:0000313" key="4">
    <source>
        <dbReference type="Proteomes" id="UP000492821"/>
    </source>
</evidence>
<accession>A0A7E4UQ33</accession>
<dbReference type="GO" id="GO:0004252">
    <property type="term" value="F:serine-type endopeptidase activity"/>
    <property type="evidence" value="ECO:0007669"/>
    <property type="project" value="InterPro"/>
</dbReference>